<evidence type="ECO:0000256" key="1">
    <source>
        <dbReference type="SAM" id="MobiDB-lite"/>
    </source>
</evidence>
<reference evidence="2 3" key="1">
    <citation type="journal article" date="2020" name="ISME J.">
        <title>Uncovering the hidden diversity of litter-decomposition mechanisms in mushroom-forming fungi.</title>
        <authorList>
            <person name="Floudas D."/>
            <person name="Bentzer J."/>
            <person name="Ahren D."/>
            <person name="Johansson T."/>
            <person name="Persson P."/>
            <person name="Tunlid A."/>
        </authorList>
    </citation>
    <scope>NUCLEOTIDE SEQUENCE [LARGE SCALE GENOMIC DNA]</scope>
    <source>
        <strain evidence="2 3">CBS 291.85</strain>
    </source>
</reference>
<feature type="compositionally biased region" description="Polar residues" evidence="1">
    <location>
        <begin position="89"/>
        <end position="99"/>
    </location>
</feature>
<gene>
    <name evidence="2" type="ORF">D9758_008031</name>
</gene>
<accession>A0A8H5FWB9</accession>
<dbReference type="EMBL" id="JAACJM010000071">
    <property type="protein sequence ID" value="KAF5351374.1"/>
    <property type="molecule type" value="Genomic_DNA"/>
</dbReference>
<feature type="compositionally biased region" description="Basic and acidic residues" evidence="1">
    <location>
        <begin position="124"/>
        <end position="140"/>
    </location>
</feature>
<dbReference type="AlphaFoldDB" id="A0A8H5FWB9"/>
<feature type="compositionally biased region" description="Acidic residues" evidence="1">
    <location>
        <begin position="378"/>
        <end position="391"/>
    </location>
</feature>
<feature type="region of interest" description="Disordered" evidence="1">
    <location>
        <begin position="364"/>
        <end position="403"/>
    </location>
</feature>
<evidence type="ECO:0000313" key="3">
    <source>
        <dbReference type="Proteomes" id="UP000559256"/>
    </source>
</evidence>
<comment type="caution">
    <text evidence="2">The sequence shown here is derived from an EMBL/GenBank/DDBJ whole genome shotgun (WGS) entry which is preliminary data.</text>
</comment>
<dbReference type="PANTHER" id="PTHR15410:SF2">
    <property type="entry name" value="HIRA-INTERACTING PROTEIN 3"/>
    <property type="match status" value="1"/>
</dbReference>
<proteinExistence type="predicted"/>
<dbReference type="InterPro" id="IPR037647">
    <property type="entry name" value="HIRIP3"/>
</dbReference>
<dbReference type="Proteomes" id="UP000559256">
    <property type="component" value="Unassembled WGS sequence"/>
</dbReference>
<feature type="compositionally biased region" description="Basic and acidic residues" evidence="1">
    <location>
        <begin position="272"/>
        <end position="288"/>
    </location>
</feature>
<feature type="compositionally biased region" description="Acidic residues" evidence="1">
    <location>
        <begin position="105"/>
        <end position="123"/>
    </location>
</feature>
<feature type="compositionally biased region" description="Basic and acidic residues" evidence="1">
    <location>
        <begin position="71"/>
        <end position="80"/>
    </location>
</feature>
<dbReference type="GO" id="GO:0005634">
    <property type="term" value="C:nucleus"/>
    <property type="evidence" value="ECO:0007669"/>
    <property type="project" value="TreeGrafter"/>
</dbReference>
<sequence>MTIPPLSELEELAKTIIYEAKENGLLHKMTNRTVREEIETRLSLESQVLNAPKFKKPLNNAVKACVGAIEEEKERQRGQDADDADNEISPKTNRVSKPKTNVVKEEDEQDVEEKDAEEEEEEAKESSSKKRKGKSETERPSRKRKSGKENGKDASAAGSSKKTSEKAKGKKNTETNFKSAEFVPPSSDVEEDAAMQGDSTAKDQEEDLSSADEGTPKPSSSKTKPPAKPLQVKSEPHASTNGDDSDTGLSDLIDEPPKKKSKGKTATKASGKKNEKPSNKKELSKDEETIKRLKGFINACGVRKPWSKLFDGIEDQPSKQIKMLRKILEDLGIEGRPSMEKAKAIKAKKELENELGKSRRLLAVSKQVTRSSRKAQEAEESDEGNVDEEDVNERPVKRKTNARQSIMAFLADQSDSE</sequence>
<name>A0A8H5FWB9_9AGAR</name>
<dbReference type="OrthoDB" id="552755at2759"/>
<feature type="region of interest" description="Disordered" evidence="1">
    <location>
        <begin position="71"/>
        <end position="288"/>
    </location>
</feature>
<keyword evidence="3" id="KW-1185">Reference proteome</keyword>
<protein>
    <submittedName>
        <fullName evidence="2">Uncharacterized protein</fullName>
    </submittedName>
</protein>
<dbReference type="PANTHER" id="PTHR15410">
    <property type="entry name" value="HIRA-INTERACTING PROTEIN 3"/>
    <property type="match status" value="1"/>
</dbReference>
<evidence type="ECO:0000313" key="2">
    <source>
        <dbReference type="EMBL" id="KAF5351374.1"/>
    </source>
</evidence>
<feature type="compositionally biased region" description="Basic and acidic residues" evidence="1">
    <location>
        <begin position="162"/>
        <end position="173"/>
    </location>
</feature>
<organism evidence="2 3">
    <name type="scientific">Tetrapyrgos nigripes</name>
    <dbReference type="NCBI Taxonomy" id="182062"/>
    <lineage>
        <taxon>Eukaryota</taxon>
        <taxon>Fungi</taxon>
        <taxon>Dikarya</taxon>
        <taxon>Basidiomycota</taxon>
        <taxon>Agaricomycotina</taxon>
        <taxon>Agaricomycetes</taxon>
        <taxon>Agaricomycetidae</taxon>
        <taxon>Agaricales</taxon>
        <taxon>Marasmiineae</taxon>
        <taxon>Marasmiaceae</taxon>
        <taxon>Tetrapyrgos</taxon>
    </lineage>
</organism>